<name>A0A699SJY5_TANCI</name>
<reference evidence="2" key="1">
    <citation type="journal article" date="2019" name="Sci. Rep.">
        <title>Draft genome of Tanacetum cinerariifolium, the natural source of mosquito coil.</title>
        <authorList>
            <person name="Yamashiro T."/>
            <person name="Shiraishi A."/>
            <person name="Satake H."/>
            <person name="Nakayama K."/>
        </authorList>
    </citation>
    <scope>NUCLEOTIDE SEQUENCE</scope>
</reference>
<dbReference type="EMBL" id="BKCJ011169717">
    <property type="protein sequence ID" value="GFC98044.1"/>
    <property type="molecule type" value="Genomic_DNA"/>
</dbReference>
<evidence type="ECO:0000256" key="1">
    <source>
        <dbReference type="SAM" id="MobiDB-lite"/>
    </source>
</evidence>
<evidence type="ECO:0000313" key="2">
    <source>
        <dbReference type="EMBL" id="GFC98044.1"/>
    </source>
</evidence>
<comment type="caution">
    <text evidence="2">The sequence shown here is derived from an EMBL/GenBank/DDBJ whole genome shotgun (WGS) entry which is preliminary data.</text>
</comment>
<sequence>GKRKQAAFASLGRETRHKTRKVPPQVSKAAGESSDPLDVDSDPDIHGFG</sequence>
<dbReference type="AlphaFoldDB" id="A0A699SJY5"/>
<gene>
    <name evidence="2" type="ORF">Tci_870014</name>
</gene>
<protein>
    <submittedName>
        <fullName evidence="2">Uncharacterized protein</fullName>
    </submittedName>
</protein>
<feature type="region of interest" description="Disordered" evidence="1">
    <location>
        <begin position="1"/>
        <end position="49"/>
    </location>
</feature>
<feature type="non-terminal residue" evidence="2">
    <location>
        <position position="1"/>
    </location>
</feature>
<accession>A0A699SJY5</accession>
<organism evidence="2">
    <name type="scientific">Tanacetum cinerariifolium</name>
    <name type="common">Dalmatian daisy</name>
    <name type="synonym">Chrysanthemum cinerariifolium</name>
    <dbReference type="NCBI Taxonomy" id="118510"/>
    <lineage>
        <taxon>Eukaryota</taxon>
        <taxon>Viridiplantae</taxon>
        <taxon>Streptophyta</taxon>
        <taxon>Embryophyta</taxon>
        <taxon>Tracheophyta</taxon>
        <taxon>Spermatophyta</taxon>
        <taxon>Magnoliopsida</taxon>
        <taxon>eudicotyledons</taxon>
        <taxon>Gunneridae</taxon>
        <taxon>Pentapetalae</taxon>
        <taxon>asterids</taxon>
        <taxon>campanulids</taxon>
        <taxon>Asterales</taxon>
        <taxon>Asteraceae</taxon>
        <taxon>Asteroideae</taxon>
        <taxon>Anthemideae</taxon>
        <taxon>Anthemidinae</taxon>
        <taxon>Tanacetum</taxon>
    </lineage>
</organism>
<proteinExistence type="predicted"/>